<feature type="compositionally biased region" description="Basic and acidic residues" evidence="7">
    <location>
        <begin position="248"/>
        <end position="257"/>
    </location>
</feature>
<feature type="region of interest" description="Disordered" evidence="7">
    <location>
        <begin position="225"/>
        <end position="275"/>
    </location>
</feature>
<dbReference type="Pfam" id="PF01891">
    <property type="entry name" value="CbiM"/>
    <property type="match status" value="1"/>
</dbReference>
<feature type="transmembrane region" description="Helical" evidence="8">
    <location>
        <begin position="68"/>
        <end position="93"/>
    </location>
</feature>
<dbReference type="RefSeq" id="WP_319953716.1">
    <property type="nucleotide sequence ID" value="NZ_JAXAVX010000003.1"/>
</dbReference>
<dbReference type="Gene3D" id="1.10.1760.20">
    <property type="match status" value="1"/>
</dbReference>
<name>A0ABU4VKV3_9ACTN</name>
<evidence type="ECO:0000256" key="6">
    <source>
        <dbReference type="ARBA" id="ARBA00023136"/>
    </source>
</evidence>
<keyword evidence="6 8" id="KW-0472">Membrane</keyword>
<keyword evidence="5 8" id="KW-1133">Transmembrane helix</keyword>
<keyword evidence="2" id="KW-0813">Transport</keyword>
<feature type="transmembrane region" description="Helical" evidence="8">
    <location>
        <begin position="40"/>
        <end position="62"/>
    </location>
</feature>
<evidence type="ECO:0000256" key="4">
    <source>
        <dbReference type="ARBA" id="ARBA00022692"/>
    </source>
</evidence>
<proteinExistence type="predicted"/>
<dbReference type="Proteomes" id="UP001277761">
    <property type="component" value="Unassembled WGS sequence"/>
</dbReference>
<feature type="transmembrane region" description="Helical" evidence="8">
    <location>
        <begin position="185"/>
        <end position="207"/>
    </location>
</feature>
<dbReference type="InterPro" id="IPR002751">
    <property type="entry name" value="CbiM/NikMN"/>
</dbReference>
<dbReference type="PANTHER" id="PTHR34229">
    <property type="entry name" value="METAL TRANSPORT PROTEIN HI_1621-RELATED"/>
    <property type="match status" value="1"/>
</dbReference>
<gene>
    <name evidence="9" type="ORF">SK069_08165</name>
</gene>
<keyword evidence="10" id="KW-1185">Reference proteome</keyword>
<evidence type="ECO:0000256" key="8">
    <source>
        <dbReference type="SAM" id="Phobius"/>
    </source>
</evidence>
<evidence type="ECO:0000256" key="2">
    <source>
        <dbReference type="ARBA" id="ARBA00022448"/>
    </source>
</evidence>
<evidence type="ECO:0000313" key="9">
    <source>
        <dbReference type="EMBL" id="MDX8151561.1"/>
    </source>
</evidence>
<evidence type="ECO:0000256" key="1">
    <source>
        <dbReference type="ARBA" id="ARBA00004651"/>
    </source>
</evidence>
<evidence type="ECO:0000313" key="10">
    <source>
        <dbReference type="Proteomes" id="UP001277761"/>
    </source>
</evidence>
<dbReference type="EMBL" id="JAXAVX010000003">
    <property type="protein sequence ID" value="MDX8151561.1"/>
    <property type="molecule type" value="Genomic_DNA"/>
</dbReference>
<sequence>MHIPEGFLAAPVTATGAAVAVAGLTVCVRRARLTGEDGRLPLAGLAGAFFIVGDSPFVPLGFGTQGHLLGGTLAVALLGPWLGALTIAVVTILQALVQGDGGITTLGLNIVNSALVPAFLGWPILRGIQRAAQGLGGRGRPGPLALACGVAAFINVLLAASLFVVEYLVGAKVEIDRAALAGTTLGTYALVAVLEALLTAGIVRALLARRPDLVLIAPPELRRGRRRRRPVPAQAGGGPYVPPPPGCEPERPPRRPPDAGAASGTVRPSTPEATP</sequence>
<comment type="subcellular location">
    <subcellularLocation>
        <location evidence="1">Cell membrane</location>
        <topology evidence="1">Multi-pass membrane protein</topology>
    </subcellularLocation>
</comment>
<accession>A0ABU4VKV3</accession>
<dbReference type="PANTHER" id="PTHR34229:SF1">
    <property type="entry name" value="METAL TRANSPORT PROTEIN HI_1621-RELATED"/>
    <property type="match status" value="1"/>
</dbReference>
<organism evidence="9 10">
    <name type="scientific">Patulibacter brassicae</name>
    <dbReference type="NCBI Taxonomy" id="1705717"/>
    <lineage>
        <taxon>Bacteria</taxon>
        <taxon>Bacillati</taxon>
        <taxon>Actinomycetota</taxon>
        <taxon>Thermoleophilia</taxon>
        <taxon>Solirubrobacterales</taxon>
        <taxon>Patulibacteraceae</taxon>
        <taxon>Patulibacter</taxon>
    </lineage>
</organism>
<reference evidence="9 10" key="1">
    <citation type="submission" date="2023-11" db="EMBL/GenBank/DDBJ databases">
        <authorList>
            <person name="Xu M."/>
            <person name="Jiang T."/>
        </authorList>
    </citation>
    <scope>NUCLEOTIDE SEQUENCE [LARGE SCALE GENOMIC DNA]</scope>
    <source>
        <strain evidence="9 10">SD</strain>
    </source>
</reference>
<feature type="transmembrane region" description="Helical" evidence="8">
    <location>
        <begin position="6"/>
        <end position="28"/>
    </location>
</feature>
<keyword evidence="3" id="KW-1003">Cell membrane</keyword>
<evidence type="ECO:0000256" key="3">
    <source>
        <dbReference type="ARBA" id="ARBA00022475"/>
    </source>
</evidence>
<keyword evidence="4 8" id="KW-0812">Transmembrane</keyword>
<evidence type="ECO:0000256" key="7">
    <source>
        <dbReference type="SAM" id="MobiDB-lite"/>
    </source>
</evidence>
<feature type="transmembrane region" description="Helical" evidence="8">
    <location>
        <begin position="144"/>
        <end position="165"/>
    </location>
</feature>
<comment type="caution">
    <text evidence="9">The sequence shown here is derived from an EMBL/GenBank/DDBJ whole genome shotgun (WGS) entry which is preliminary data.</text>
</comment>
<protein>
    <submittedName>
        <fullName evidence="9">Energy-coupling factor ABC transporter permease</fullName>
    </submittedName>
</protein>
<feature type="compositionally biased region" description="Polar residues" evidence="7">
    <location>
        <begin position="266"/>
        <end position="275"/>
    </location>
</feature>
<evidence type="ECO:0000256" key="5">
    <source>
        <dbReference type="ARBA" id="ARBA00022989"/>
    </source>
</evidence>